<organism evidence="2 3">
    <name type="scientific">Pieris macdunnoughi</name>
    <dbReference type="NCBI Taxonomy" id="345717"/>
    <lineage>
        <taxon>Eukaryota</taxon>
        <taxon>Metazoa</taxon>
        <taxon>Ecdysozoa</taxon>
        <taxon>Arthropoda</taxon>
        <taxon>Hexapoda</taxon>
        <taxon>Insecta</taxon>
        <taxon>Pterygota</taxon>
        <taxon>Neoptera</taxon>
        <taxon>Endopterygota</taxon>
        <taxon>Lepidoptera</taxon>
        <taxon>Glossata</taxon>
        <taxon>Ditrysia</taxon>
        <taxon>Papilionoidea</taxon>
        <taxon>Pieridae</taxon>
        <taxon>Pierinae</taxon>
        <taxon>Pieris</taxon>
    </lineage>
</organism>
<gene>
    <name evidence="2" type="ORF">PMACD_LOCUS12753</name>
</gene>
<sequence length="100" mass="10979">MAGFKTITSAAQVLAVHIHVVPPRQCCTHRSQASINSRGAVAETAGQRRISGAVKPDRTGKGQYPKFKGQAQGLRRQPRQVSRLRWANHLSSQNATDYKT</sequence>
<dbReference type="EMBL" id="CAJOBZ010000051">
    <property type="protein sequence ID" value="CAF4917834.1"/>
    <property type="molecule type" value="Genomic_DNA"/>
</dbReference>
<proteinExistence type="predicted"/>
<name>A0A821W2Q6_9NEOP</name>
<dbReference type="Proteomes" id="UP000663880">
    <property type="component" value="Unassembled WGS sequence"/>
</dbReference>
<evidence type="ECO:0000256" key="1">
    <source>
        <dbReference type="SAM" id="MobiDB-lite"/>
    </source>
</evidence>
<reference evidence="2" key="1">
    <citation type="submission" date="2021-02" db="EMBL/GenBank/DDBJ databases">
        <authorList>
            <person name="Steward A R."/>
        </authorList>
    </citation>
    <scope>NUCLEOTIDE SEQUENCE</scope>
</reference>
<protein>
    <submittedName>
        <fullName evidence="2">Uncharacterized protein</fullName>
    </submittedName>
</protein>
<keyword evidence="3" id="KW-1185">Reference proteome</keyword>
<dbReference type="AlphaFoldDB" id="A0A821W2Q6"/>
<accession>A0A821W2Q6</accession>
<evidence type="ECO:0000313" key="2">
    <source>
        <dbReference type="EMBL" id="CAF4917834.1"/>
    </source>
</evidence>
<evidence type="ECO:0000313" key="3">
    <source>
        <dbReference type="Proteomes" id="UP000663880"/>
    </source>
</evidence>
<feature type="region of interest" description="Disordered" evidence="1">
    <location>
        <begin position="30"/>
        <end position="100"/>
    </location>
</feature>
<feature type="compositionally biased region" description="Polar residues" evidence="1">
    <location>
        <begin position="89"/>
        <end position="100"/>
    </location>
</feature>
<comment type="caution">
    <text evidence="2">The sequence shown here is derived from an EMBL/GenBank/DDBJ whole genome shotgun (WGS) entry which is preliminary data.</text>
</comment>